<sequence length="180" mass="19470">MDITNSSSNTSDIKFLVNFLEVMTQASQSTTTAPVTTESMALISELTSPKSALSTFVHRGIDQVMAITNGEVSPSPSDSSATQKRQPSRSASNSHYPNCHYYSSTRPGSVHHSSSSGRSTTSVQKTRETAGERDLRTINDVLRTGTPAKNERVEKGNAKPEAYPPSKLAKKESFTSHVSF</sequence>
<dbReference type="EMBL" id="KL142395">
    <property type="protein sequence ID" value="KDR70824.1"/>
    <property type="molecule type" value="Genomic_DNA"/>
</dbReference>
<reference evidence="3" key="1">
    <citation type="journal article" date="2014" name="Proc. Natl. Acad. Sci. U.S.A.">
        <title>Extensive sampling of basidiomycete genomes demonstrates inadequacy of the white-rot/brown-rot paradigm for wood decay fungi.</title>
        <authorList>
            <person name="Riley R."/>
            <person name="Salamov A.A."/>
            <person name="Brown D.W."/>
            <person name="Nagy L.G."/>
            <person name="Floudas D."/>
            <person name="Held B.W."/>
            <person name="Levasseur A."/>
            <person name="Lombard V."/>
            <person name="Morin E."/>
            <person name="Otillar R."/>
            <person name="Lindquist E.A."/>
            <person name="Sun H."/>
            <person name="LaButti K.M."/>
            <person name="Schmutz J."/>
            <person name="Jabbour D."/>
            <person name="Luo H."/>
            <person name="Baker S.E."/>
            <person name="Pisabarro A.G."/>
            <person name="Walton J.D."/>
            <person name="Blanchette R.A."/>
            <person name="Henrissat B."/>
            <person name="Martin F."/>
            <person name="Cullen D."/>
            <person name="Hibbett D.S."/>
            <person name="Grigoriev I.V."/>
        </authorList>
    </citation>
    <scope>NUCLEOTIDE SEQUENCE [LARGE SCALE GENOMIC DNA]</scope>
    <source>
        <strain evidence="3">CBS 339.88</strain>
    </source>
</reference>
<protein>
    <submittedName>
        <fullName evidence="2">Uncharacterized protein</fullName>
    </submittedName>
</protein>
<gene>
    <name evidence="2" type="ORF">GALMADRAFT_144309</name>
</gene>
<feature type="compositionally biased region" description="Basic and acidic residues" evidence="1">
    <location>
        <begin position="125"/>
        <end position="137"/>
    </location>
</feature>
<feature type="region of interest" description="Disordered" evidence="1">
    <location>
        <begin position="69"/>
        <end position="180"/>
    </location>
</feature>
<evidence type="ECO:0000256" key="1">
    <source>
        <dbReference type="SAM" id="MobiDB-lite"/>
    </source>
</evidence>
<name>A0A067ST05_GALM3</name>
<evidence type="ECO:0000313" key="2">
    <source>
        <dbReference type="EMBL" id="KDR70824.1"/>
    </source>
</evidence>
<evidence type="ECO:0000313" key="3">
    <source>
        <dbReference type="Proteomes" id="UP000027222"/>
    </source>
</evidence>
<dbReference type="AlphaFoldDB" id="A0A067ST05"/>
<dbReference type="Proteomes" id="UP000027222">
    <property type="component" value="Unassembled WGS sequence"/>
</dbReference>
<organism evidence="2 3">
    <name type="scientific">Galerina marginata (strain CBS 339.88)</name>
    <dbReference type="NCBI Taxonomy" id="685588"/>
    <lineage>
        <taxon>Eukaryota</taxon>
        <taxon>Fungi</taxon>
        <taxon>Dikarya</taxon>
        <taxon>Basidiomycota</taxon>
        <taxon>Agaricomycotina</taxon>
        <taxon>Agaricomycetes</taxon>
        <taxon>Agaricomycetidae</taxon>
        <taxon>Agaricales</taxon>
        <taxon>Agaricineae</taxon>
        <taxon>Strophariaceae</taxon>
        <taxon>Galerina</taxon>
    </lineage>
</organism>
<dbReference type="HOGENOM" id="CLU_1496310_0_0_1"/>
<proteinExistence type="predicted"/>
<feature type="compositionally biased region" description="Basic and acidic residues" evidence="1">
    <location>
        <begin position="149"/>
        <end position="158"/>
    </location>
</feature>
<feature type="compositionally biased region" description="Low complexity" evidence="1">
    <location>
        <begin position="103"/>
        <end position="123"/>
    </location>
</feature>
<accession>A0A067ST05</accession>
<keyword evidence="3" id="KW-1185">Reference proteome</keyword>
<feature type="compositionally biased region" description="Polar residues" evidence="1">
    <location>
        <begin position="70"/>
        <end position="96"/>
    </location>
</feature>